<sequence length="281" mass="29833">MVTGASTGIGRACVADLVRAGFHVWAAVRRTEDEESLLREHPDRVSVVRMDLTDEASVRAAGKVVCAAGPLHGLVNNAGVALAGPLEYLPIEVFRRQIEINLTGQLIVTQSVSPALRRAAESGDDPRIVMVGSIAGRIAGPMLGPYHAAKFGLAGLSDSLRAELVPFGIAVILVEPGTIATPIWERGRAAADELIEQLPAEADRYAEQISKTRASAVKSGETGISPHHVSRVIVKALTAAKPRPRQLVGRDAKIAALLARFLPYPLLYRVTAAKKAVKRAG</sequence>
<organism evidence="2 3">
    <name type="scientific">Planotetraspora mira</name>
    <dbReference type="NCBI Taxonomy" id="58121"/>
    <lineage>
        <taxon>Bacteria</taxon>
        <taxon>Bacillati</taxon>
        <taxon>Actinomycetota</taxon>
        <taxon>Actinomycetes</taxon>
        <taxon>Streptosporangiales</taxon>
        <taxon>Streptosporangiaceae</taxon>
        <taxon>Planotetraspora</taxon>
    </lineage>
</organism>
<dbReference type="Gene3D" id="3.40.50.720">
    <property type="entry name" value="NAD(P)-binding Rossmann-like Domain"/>
    <property type="match status" value="1"/>
</dbReference>
<evidence type="ECO:0000313" key="3">
    <source>
        <dbReference type="Proteomes" id="UP000650628"/>
    </source>
</evidence>
<evidence type="ECO:0000259" key="1">
    <source>
        <dbReference type="SMART" id="SM00822"/>
    </source>
</evidence>
<dbReference type="InterPro" id="IPR002347">
    <property type="entry name" value="SDR_fam"/>
</dbReference>
<dbReference type="GO" id="GO:0008202">
    <property type="term" value="P:steroid metabolic process"/>
    <property type="evidence" value="ECO:0007669"/>
    <property type="project" value="TreeGrafter"/>
</dbReference>
<dbReference type="PANTHER" id="PTHR43313:SF1">
    <property type="entry name" value="3BETA-HYDROXYSTEROID DEHYDROGENASE DHS-16"/>
    <property type="match status" value="1"/>
</dbReference>
<dbReference type="EMBL" id="BOOO01000013">
    <property type="protein sequence ID" value="GII29100.1"/>
    <property type="molecule type" value="Genomic_DNA"/>
</dbReference>
<dbReference type="InterPro" id="IPR057326">
    <property type="entry name" value="KR_dom"/>
</dbReference>
<keyword evidence="3" id="KW-1185">Reference proteome</keyword>
<dbReference type="PANTHER" id="PTHR43313">
    <property type="entry name" value="SHORT-CHAIN DEHYDROGENASE/REDUCTASE FAMILY 9C"/>
    <property type="match status" value="1"/>
</dbReference>
<dbReference type="InterPro" id="IPR036291">
    <property type="entry name" value="NAD(P)-bd_dom_sf"/>
</dbReference>
<comment type="caution">
    <text evidence="2">The sequence shown here is derived from an EMBL/GenBank/DDBJ whole genome shotgun (WGS) entry which is preliminary data.</text>
</comment>
<dbReference type="GO" id="GO:0019290">
    <property type="term" value="P:siderophore biosynthetic process"/>
    <property type="evidence" value="ECO:0007669"/>
    <property type="project" value="InterPro"/>
</dbReference>
<dbReference type="GO" id="GO:0008667">
    <property type="term" value="F:2,3-dihydro-2,3-dihydroxybenzoate dehydrogenase activity"/>
    <property type="evidence" value="ECO:0007669"/>
    <property type="project" value="InterPro"/>
</dbReference>
<accession>A0A8J3TXS2</accession>
<dbReference type="Proteomes" id="UP000650628">
    <property type="component" value="Unassembled WGS sequence"/>
</dbReference>
<evidence type="ECO:0000313" key="2">
    <source>
        <dbReference type="EMBL" id="GII29100.1"/>
    </source>
</evidence>
<proteinExistence type="predicted"/>
<dbReference type="PRINTS" id="PR01397">
    <property type="entry name" value="DHBDHDRGNASE"/>
</dbReference>
<dbReference type="AlphaFoldDB" id="A0A8J3TXS2"/>
<protein>
    <submittedName>
        <fullName evidence="2">Short-chain dehydrogenase</fullName>
    </submittedName>
</protein>
<name>A0A8J3TXS2_9ACTN</name>
<dbReference type="SMART" id="SM00822">
    <property type="entry name" value="PKS_KR"/>
    <property type="match status" value="1"/>
</dbReference>
<dbReference type="Pfam" id="PF00106">
    <property type="entry name" value="adh_short"/>
    <property type="match status" value="1"/>
</dbReference>
<reference evidence="2 3" key="1">
    <citation type="submission" date="2021-01" db="EMBL/GenBank/DDBJ databases">
        <title>Whole genome shotgun sequence of Planotetraspora mira NBRC 15435.</title>
        <authorList>
            <person name="Komaki H."/>
            <person name="Tamura T."/>
        </authorList>
    </citation>
    <scope>NUCLEOTIDE SEQUENCE [LARGE SCALE GENOMIC DNA]</scope>
    <source>
        <strain evidence="2 3">NBRC 15435</strain>
    </source>
</reference>
<gene>
    <name evidence="2" type="ORF">Pmi06nite_25420</name>
</gene>
<feature type="domain" description="Ketoreductase" evidence="1">
    <location>
        <begin position="1"/>
        <end position="177"/>
    </location>
</feature>
<dbReference type="SUPFAM" id="SSF51735">
    <property type="entry name" value="NAD(P)-binding Rossmann-fold domains"/>
    <property type="match status" value="1"/>
</dbReference>
<dbReference type="InterPro" id="IPR003560">
    <property type="entry name" value="DHB_DH"/>
</dbReference>